<dbReference type="PROSITE" id="PS50835">
    <property type="entry name" value="IG_LIKE"/>
    <property type="match status" value="1"/>
</dbReference>
<dbReference type="InterPro" id="IPR036179">
    <property type="entry name" value="Ig-like_dom_sf"/>
</dbReference>
<dbReference type="Gene3D" id="1.10.533.10">
    <property type="entry name" value="Death Domain, Fas"/>
    <property type="match status" value="1"/>
</dbReference>
<evidence type="ECO:0000256" key="2">
    <source>
        <dbReference type="SAM" id="Phobius"/>
    </source>
</evidence>
<accession>A0A9X0D1T7</accession>
<dbReference type="Proteomes" id="UP001163046">
    <property type="component" value="Unassembled WGS sequence"/>
</dbReference>
<feature type="region of interest" description="Disordered" evidence="1">
    <location>
        <begin position="116"/>
        <end position="149"/>
    </location>
</feature>
<feature type="compositionally biased region" description="Basic and acidic residues" evidence="1">
    <location>
        <begin position="257"/>
        <end position="277"/>
    </location>
</feature>
<dbReference type="Gene3D" id="2.60.40.10">
    <property type="entry name" value="Immunoglobulins"/>
    <property type="match status" value="1"/>
</dbReference>
<dbReference type="SUPFAM" id="SSF48726">
    <property type="entry name" value="Immunoglobulin"/>
    <property type="match status" value="1"/>
</dbReference>
<dbReference type="InterPro" id="IPR013783">
    <property type="entry name" value="Ig-like_fold"/>
</dbReference>
<feature type="transmembrane region" description="Helical" evidence="2">
    <location>
        <begin position="83"/>
        <end position="108"/>
    </location>
</feature>
<dbReference type="EMBL" id="MU825895">
    <property type="protein sequence ID" value="KAJ7383745.1"/>
    <property type="molecule type" value="Genomic_DNA"/>
</dbReference>
<evidence type="ECO:0000313" key="5">
    <source>
        <dbReference type="Proteomes" id="UP001163046"/>
    </source>
</evidence>
<feature type="compositionally biased region" description="Polar residues" evidence="1">
    <location>
        <begin position="57"/>
        <end position="79"/>
    </location>
</feature>
<keyword evidence="2" id="KW-0812">Transmembrane</keyword>
<evidence type="ECO:0000259" key="3">
    <source>
        <dbReference type="PROSITE" id="PS50835"/>
    </source>
</evidence>
<protein>
    <recommendedName>
        <fullName evidence="3">Ig-like domain-containing protein</fullName>
    </recommendedName>
</protein>
<feature type="region of interest" description="Disordered" evidence="1">
    <location>
        <begin position="44"/>
        <end position="79"/>
    </location>
</feature>
<comment type="caution">
    <text evidence="4">The sequence shown here is derived from an EMBL/GenBank/DDBJ whole genome shotgun (WGS) entry which is preliminary data.</text>
</comment>
<dbReference type="OrthoDB" id="5973756at2759"/>
<proteinExistence type="predicted"/>
<dbReference type="SMART" id="SM00409">
    <property type="entry name" value="IG"/>
    <property type="match status" value="1"/>
</dbReference>
<keyword evidence="2" id="KW-0472">Membrane</keyword>
<dbReference type="AlphaFoldDB" id="A0A9X0D1T7"/>
<keyword evidence="2" id="KW-1133">Transmembrane helix</keyword>
<dbReference type="InterPro" id="IPR007110">
    <property type="entry name" value="Ig-like_dom"/>
</dbReference>
<evidence type="ECO:0000256" key="1">
    <source>
        <dbReference type="SAM" id="MobiDB-lite"/>
    </source>
</evidence>
<name>A0A9X0D1T7_9CNID</name>
<sequence>MKGYFFAKKDATHSCQKCSYCCFDGDDEVVSECVNQGLNANKQHCSPRPDKDCSPVASPTPSINQISGSTEASKSSGPSKTDMINVVLGVISTVVGIAVAVLVLCLLYRRKKKKRMARTQQSRVTEEGNGGTNNYSSPGYASNGPQAEATTDARVTFILPDETLDPKANPDSVGTPHGSQAGLDKSMDRGATANQSSDKVVSDKLPLKRQCSQDSQNSADGEVGFRKRSGSAISFEKLKRKLSERDDSLLEEEADEIHEPIKIDKQPKSQRQKEGSRVEFKFKVQGHDRLLYMYQWFKDGVDVLRQNNATLVLECIELRDFGCYTCQVSYQDGYGEIVSSGAELDVIPQCRNGMRPKRLREVGLDTRDEIACLLEKKRYGLGGCRQVAAKYNMKEDKIGALDNSKEPGNDVMEYLMGSKPDLTVYSFCKILKEDKIERFDIVKLLEDHLLIREGAAAT</sequence>
<organism evidence="4 5">
    <name type="scientific">Desmophyllum pertusum</name>
    <dbReference type="NCBI Taxonomy" id="174260"/>
    <lineage>
        <taxon>Eukaryota</taxon>
        <taxon>Metazoa</taxon>
        <taxon>Cnidaria</taxon>
        <taxon>Anthozoa</taxon>
        <taxon>Hexacorallia</taxon>
        <taxon>Scleractinia</taxon>
        <taxon>Caryophylliina</taxon>
        <taxon>Caryophylliidae</taxon>
        <taxon>Desmophyllum</taxon>
    </lineage>
</organism>
<dbReference type="InterPro" id="IPR011029">
    <property type="entry name" value="DEATH-like_dom_sf"/>
</dbReference>
<feature type="domain" description="Ig-like" evidence="3">
    <location>
        <begin position="260"/>
        <end position="345"/>
    </location>
</feature>
<keyword evidence="5" id="KW-1185">Reference proteome</keyword>
<feature type="region of interest" description="Disordered" evidence="1">
    <location>
        <begin position="162"/>
        <end position="225"/>
    </location>
</feature>
<feature type="compositionally biased region" description="Polar residues" evidence="1">
    <location>
        <begin position="132"/>
        <end position="149"/>
    </location>
</feature>
<feature type="compositionally biased region" description="Polar residues" evidence="1">
    <location>
        <begin position="210"/>
        <end position="219"/>
    </location>
</feature>
<gene>
    <name evidence="4" type="ORF">OS493_026276</name>
</gene>
<feature type="region of interest" description="Disordered" evidence="1">
    <location>
        <begin position="251"/>
        <end position="277"/>
    </location>
</feature>
<evidence type="ECO:0000313" key="4">
    <source>
        <dbReference type="EMBL" id="KAJ7383745.1"/>
    </source>
</evidence>
<dbReference type="InterPro" id="IPR003599">
    <property type="entry name" value="Ig_sub"/>
</dbReference>
<reference evidence="4" key="1">
    <citation type="submission" date="2023-01" db="EMBL/GenBank/DDBJ databases">
        <title>Genome assembly of the deep-sea coral Lophelia pertusa.</title>
        <authorList>
            <person name="Herrera S."/>
            <person name="Cordes E."/>
        </authorList>
    </citation>
    <scope>NUCLEOTIDE SEQUENCE</scope>
    <source>
        <strain evidence="4">USNM1676648</strain>
        <tissue evidence="4">Polyp</tissue>
    </source>
</reference>